<reference evidence="5" key="2">
    <citation type="submission" date="2020-09" db="EMBL/GenBank/DDBJ databases">
        <authorList>
            <person name="Sun Q."/>
            <person name="Zhou Y."/>
        </authorList>
    </citation>
    <scope>NUCLEOTIDE SEQUENCE</scope>
    <source>
        <strain evidence="5">CGMCC 1.12919</strain>
    </source>
</reference>
<dbReference type="GO" id="GO:0003700">
    <property type="term" value="F:DNA-binding transcription factor activity"/>
    <property type="evidence" value="ECO:0007669"/>
    <property type="project" value="InterPro"/>
</dbReference>
<gene>
    <name evidence="5" type="ORF">GCM10010994_36040</name>
</gene>
<dbReference type="InterPro" id="IPR036390">
    <property type="entry name" value="WH_DNA-bd_sf"/>
</dbReference>
<dbReference type="Gene3D" id="1.20.120.530">
    <property type="entry name" value="GntR ligand-binding domain-like"/>
    <property type="match status" value="1"/>
</dbReference>
<keyword evidence="6" id="KW-1185">Reference proteome</keyword>
<dbReference type="SMART" id="SM00345">
    <property type="entry name" value="HTH_GNTR"/>
    <property type="match status" value="1"/>
</dbReference>
<protein>
    <submittedName>
        <fullName evidence="5">GntR family transcriptional regulator</fullName>
    </submittedName>
</protein>
<evidence type="ECO:0000256" key="2">
    <source>
        <dbReference type="ARBA" id="ARBA00023125"/>
    </source>
</evidence>
<accession>A0A916UKL9</accession>
<proteinExistence type="predicted"/>
<sequence length="225" mass="24459">MQSDSPAQTRAEWLAGELADAILTGELAPGARLDETGLAARYGVSRTPVREALRQLATTGLIDAKPRRGATVTHVTSAQLEELFVAMGEIEATCARLAAMSMTPIERRRLASLHQAMAEIVERGDESAYADANVRFHSTIYKGAHNGIVAEIASSLRRRLAPFRRAQFRAEGRLRLSYAEHDAVVQAIARGDAVQAHTTMLHHVSLVEDAVDQLALAASERRIRG</sequence>
<dbReference type="PANTHER" id="PTHR43537">
    <property type="entry name" value="TRANSCRIPTIONAL REGULATOR, GNTR FAMILY"/>
    <property type="match status" value="1"/>
</dbReference>
<dbReference type="SMART" id="SM00895">
    <property type="entry name" value="FCD"/>
    <property type="match status" value="1"/>
</dbReference>
<dbReference type="InterPro" id="IPR036388">
    <property type="entry name" value="WH-like_DNA-bd_sf"/>
</dbReference>
<keyword evidence="1" id="KW-0805">Transcription regulation</keyword>
<dbReference type="SUPFAM" id="SSF48008">
    <property type="entry name" value="GntR ligand-binding domain-like"/>
    <property type="match status" value="1"/>
</dbReference>
<reference evidence="5" key="1">
    <citation type="journal article" date="2014" name="Int. J. Syst. Evol. Microbiol.">
        <title>Complete genome sequence of Corynebacterium casei LMG S-19264T (=DSM 44701T), isolated from a smear-ripened cheese.</title>
        <authorList>
            <consortium name="US DOE Joint Genome Institute (JGI-PGF)"/>
            <person name="Walter F."/>
            <person name="Albersmeier A."/>
            <person name="Kalinowski J."/>
            <person name="Ruckert C."/>
        </authorList>
    </citation>
    <scope>NUCLEOTIDE SEQUENCE</scope>
    <source>
        <strain evidence="5">CGMCC 1.12919</strain>
    </source>
</reference>
<feature type="domain" description="HTH gntR-type" evidence="4">
    <location>
        <begin position="8"/>
        <end position="75"/>
    </location>
</feature>
<dbReference type="Gene3D" id="1.10.10.10">
    <property type="entry name" value="Winged helix-like DNA-binding domain superfamily/Winged helix DNA-binding domain"/>
    <property type="match status" value="1"/>
</dbReference>
<dbReference type="EMBL" id="BMGG01000006">
    <property type="protein sequence ID" value="GGC74391.1"/>
    <property type="molecule type" value="Genomic_DNA"/>
</dbReference>
<evidence type="ECO:0000256" key="3">
    <source>
        <dbReference type="ARBA" id="ARBA00023163"/>
    </source>
</evidence>
<dbReference type="InterPro" id="IPR011711">
    <property type="entry name" value="GntR_C"/>
</dbReference>
<dbReference type="InterPro" id="IPR008920">
    <property type="entry name" value="TF_FadR/GntR_C"/>
</dbReference>
<dbReference type="AlphaFoldDB" id="A0A916UKL9"/>
<keyword evidence="2" id="KW-0238">DNA-binding</keyword>
<evidence type="ECO:0000313" key="5">
    <source>
        <dbReference type="EMBL" id="GGC74391.1"/>
    </source>
</evidence>
<dbReference type="RefSeq" id="WP_188610565.1">
    <property type="nucleotide sequence ID" value="NZ_BMGG01000006.1"/>
</dbReference>
<dbReference type="Pfam" id="PF07729">
    <property type="entry name" value="FCD"/>
    <property type="match status" value="1"/>
</dbReference>
<dbReference type="CDD" id="cd07377">
    <property type="entry name" value="WHTH_GntR"/>
    <property type="match status" value="1"/>
</dbReference>
<dbReference type="PANTHER" id="PTHR43537:SF49">
    <property type="entry name" value="TRANSCRIPTIONAL REGULATORY PROTEIN"/>
    <property type="match status" value="1"/>
</dbReference>
<keyword evidence="3" id="KW-0804">Transcription</keyword>
<dbReference type="GO" id="GO:0003677">
    <property type="term" value="F:DNA binding"/>
    <property type="evidence" value="ECO:0007669"/>
    <property type="project" value="UniProtKB-KW"/>
</dbReference>
<evidence type="ECO:0000313" key="6">
    <source>
        <dbReference type="Proteomes" id="UP000637002"/>
    </source>
</evidence>
<name>A0A916UKL9_9HYPH</name>
<dbReference type="PRINTS" id="PR00035">
    <property type="entry name" value="HTHGNTR"/>
</dbReference>
<evidence type="ECO:0000259" key="4">
    <source>
        <dbReference type="PROSITE" id="PS50949"/>
    </source>
</evidence>
<dbReference type="Pfam" id="PF00392">
    <property type="entry name" value="GntR"/>
    <property type="match status" value="1"/>
</dbReference>
<evidence type="ECO:0000256" key="1">
    <source>
        <dbReference type="ARBA" id="ARBA00023015"/>
    </source>
</evidence>
<dbReference type="InterPro" id="IPR000524">
    <property type="entry name" value="Tscrpt_reg_HTH_GntR"/>
</dbReference>
<comment type="caution">
    <text evidence="5">The sequence shown here is derived from an EMBL/GenBank/DDBJ whole genome shotgun (WGS) entry which is preliminary data.</text>
</comment>
<dbReference type="PROSITE" id="PS50949">
    <property type="entry name" value="HTH_GNTR"/>
    <property type="match status" value="1"/>
</dbReference>
<dbReference type="SUPFAM" id="SSF46785">
    <property type="entry name" value="Winged helix' DNA-binding domain"/>
    <property type="match status" value="1"/>
</dbReference>
<organism evidence="5 6">
    <name type="scientific">Chelatococcus reniformis</name>
    <dbReference type="NCBI Taxonomy" id="1494448"/>
    <lineage>
        <taxon>Bacteria</taxon>
        <taxon>Pseudomonadati</taxon>
        <taxon>Pseudomonadota</taxon>
        <taxon>Alphaproteobacteria</taxon>
        <taxon>Hyphomicrobiales</taxon>
        <taxon>Chelatococcaceae</taxon>
        <taxon>Chelatococcus</taxon>
    </lineage>
</organism>
<dbReference type="Proteomes" id="UP000637002">
    <property type="component" value="Unassembled WGS sequence"/>
</dbReference>